<organism evidence="1 2">
    <name type="scientific">Callosobruchus maculatus</name>
    <name type="common">Southern cowpea weevil</name>
    <name type="synonym">Pulse bruchid</name>
    <dbReference type="NCBI Taxonomy" id="64391"/>
    <lineage>
        <taxon>Eukaryota</taxon>
        <taxon>Metazoa</taxon>
        <taxon>Ecdysozoa</taxon>
        <taxon>Arthropoda</taxon>
        <taxon>Hexapoda</taxon>
        <taxon>Insecta</taxon>
        <taxon>Pterygota</taxon>
        <taxon>Neoptera</taxon>
        <taxon>Endopterygota</taxon>
        <taxon>Coleoptera</taxon>
        <taxon>Polyphaga</taxon>
        <taxon>Cucujiformia</taxon>
        <taxon>Chrysomeloidea</taxon>
        <taxon>Chrysomelidae</taxon>
        <taxon>Bruchinae</taxon>
        <taxon>Bruchini</taxon>
        <taxon>Callosobruchus</taxon>
    </lineage>
</organism>
<dbReference type="EMBL" id="CAACVG010007936">
    <property type="protein sequence ID" value="VEN47693.1"/>
    <property type="molecule type" value="Genomic_DNA"/>
</dbReference>
<proteinExistence type="predicted"/>
<name>A0A653CIV3_CALMS</name>
<evidence type="ECO:0000313" key="2">
    <source>
        <dbReference type="Proteomes" id="UP000410492"/>
    </source>
</evidence>
<keyword evidence="2" id="KW-1185">Reference proteome</keyword>
<reference evidence="1 2" key="1">
    <citation type="submission" date="2019-01" db="EMBL/GenBank/DDBJ databases">
        <authorList>
            <person name="Sayadi A."/>
        </authorList>
    </citation>
    <scope>NUCLEOTIDE SEQUENCE [LARGE SCALE GENOMIC DNA]</scope>
</reference>
<dbReference type="Proteomes" id="UP000410492">
    <property type="component" value="Unassembled WGS sequence"/>
</dbReference>
<evidence type="ECO:0000313" key="1">
    <source>
        <dbReference type="EMBL" id="VEN47693.1"/>
    </source>
</evidence>
<gene>
    <name evidence="1" type="ORF">CALMAC_LOCUS9377</name>
</gene>
<accession>A0A653CIV3</accession>
<protein>
    <submittedName>
        <fullName evidence="1">Uncharacterized protein</fullName>
    </submittedName>
</protein>
<dbReference type="AlphaFoldDB" id="A0A653CIV3"/>
<sequence>MEIKEAVETNDKSNEVIDTTHVKLEQTCTDYGVQCDSIKSQQVKENKVKEEDACKTEIKYLIDSNSTQNVLSTSETCDSELYR</sequence>
<feature type="non-terminal residue" evidence="1">
    <location>
        <position position="83"/>
    </location>
</feature>